<keyword evidence="7" id="KW-0238">DNA-binding</keyword>
<evidence type="ECO:0000256" key="9">
    <source>
        <dbReference type="ARBA" id="ARBA00034617"/>
    </source>
</evidence>
<evidence type="ECO:0000256" key="8">
    <source>
        <dbReference type="ARBA" id="ARBA00023235"/>
    </source>
</evidence>
<dbReference type="SMART" id="SM00479">
    <property type="entry name" value="EXOIII"/>
    <property type="match status" value="1"/>
</dbReference>
<evidence type="ECO:0000256" key="7">
    <source>
        <dbReference type="ARBA" id="ARBA00023125"/>
    </source>
</evidence>
<dbReference type="STRING" id="1123243.SAMN02745190_01919"/>
<keyword evidence="5" id="KW-0269">Exonuclease</keyword>
<keyword evidence="6 12" id="KW-0067">ATP-binding</keyword>
<dbReference type="Gene3D" id="1.10.10.160">
    <property type="match status" value="1"/>
</dbReference>
<dbReference type="OrthoDB" id="9810135at2"/>
<dbReference type="SUPFAM" id="SSF52540">
    <property type="entry name" value="P-loop containing nucleoside triphosphate hydrolases"/>
    <property type="match status" value="1"/>
</dbReference>
<keyword evidence="3 12" id="KW-0378">Hydrolase</keyword>
<dbReference type="CDD" id="cd17932">
    <property type="entry name" value="DEXQc_UvrD"/>
    <property type="match status" value="1"/>
</dbReference>
<proteinExistence type="inferred from homology"/>
<evidence type="ECO:0000256" key="10">
    <source>
        <dbReference type="ARBA" id="ARBA00034808"/>
    </source>
</evidence>
<evidence type="ECO:0000256" key="11">
    <source>
        <dbReference type="ARBA" id="ARBA00048988"/>
    </source>
</evidence>
<reference evidence="15 16" key="1">
    <citation type="submission" date="2016-11" db="EMBL/GenBank/DDBJ databases">
        <authorList>
            <person name="Jaros S."/>
            <person name="Januszkiewicz K."/>
            <person name="Wedrychowicz H."/>
        </authorList>
    </citation>
    <scope>NUCLEOTIDE SEQUENCE [LARGE SCALE GENOMIC DNA]</scope>
    <source>
        <strain evidence="15 16">DSM 10502</strain>
    </source>
</reference>
<comment type="similarity">
    <text evidence="1">Belongs to the helicase family. UvrD subfamily.</text>
</comment>
<sequence>MENKDVFEQVNEKQRQVIDTLDRNVLLLASAGTGKTGTLARRIAKILDKKLAEPEEILCLTFTNKACQEMKERIVKYVGSPGHKVVVRTIHSFCFDVIRQEAKRKTDFFTDFMIFDEEDCAELIAQINPNRLPVGTLQNFINTVKVKRTEYGIFSGDARDDYRDTVRRLFDELGDEGVYNFFMDSKFEFRAEMASEMAARGEEYVLLYNRLMHDEHGLDFNDLILGTYDLFRQEEVCMRWREKFRFINIDEVQDTNELEYDILSKLFGDNHILLSGDYYQTIYEWRGSRPSRIFERFERECSPVRIILEENYRATRTLVQASYACLDSFFGGRAAEWEGKIRAASPEKGKPIMLKACMSMNEEAEWIYHCIENLPCDDPSKVCILTRSNAYNKQLCQYLQRVTPVERRVDFFLADEMKLFRRQEVKDALAFVKLTLNKYDAASMKRILKRFVTGIGQKTIDKIESEKMRESGLRLTDFLDESILQDGDSYARLIREYDAGNVVVFDVESTGVDTTEDEIIQIAGVRLGADGGITGKFNRLLRNTKPVGMSETVHHISDEKLAKEGGDPREVITEFLEFIRGSLIVGHNVSFDLSILLSETERLGLSRPDFAGWYDTLDIYRRFYPRLTNHKLESLGAYIKVSHPSTHDAFDDICATAELLSYAVRENIRPTQDIRRQCIAKYGHFFEQIAGSIAELHREIMRKRPIEFLECIIKNHLLAYYRKEERRMEHLRELYRAMRKYDTGEQSTHDTLIRFIRTAALSTNPLDAGTQRQEKVPIITVHQAKGMEFDYVFIAGLHENGFPSYRAVKDGNRAEEQRLFYTAVTRARKQLFLSWCQYVKNHKEQMESTFIASIPKNCIVYCL</sequence>
<dbReference type="Gene3D" id="1.10.486.10">
    <property type="entry name" value="PCRA, domain 4"/>
    <property type="match status" value="2"/>
</dbReference>
<dbReference type="InterPro" id="IPR012337">
    <property type="entry name" value="RNaseH-like_sf"/>
</dbReference>
<feature type="binding site" evidence="12">
    <location>
        <begin position="29"/>
        <end position="36"/>
    </location>
    <ligand>
        <name>ATP</name>
        <dbReference type="ChEBI" id="CHEBI:30616"/>
    </ligand>
</feature>
<dbReference type="Pfam" id="PF13361">
    <property type="entry name" value="UvrD_C"/>
    <property type="match status" value="1"/>
</dbReference>
<evidence type="ECO:0000256" key="5">
    <source>
        <dbReference type="ARBA" id="ARBA00022839"/>
    </source>
</evidence>
<evidence type="ECO:0000256" key="4">
    <source>
        <dbReference type="ARBA" id="ARBA00022806"/>
    </source>
</evidence>
<dbReference type="EMBL" id="FQUG01000007">
    <property type="protein sequence ID" value="SHF12967.1"/>
    <property type="molecule type" value="Genomic_DNA"/>
</dbReference>
<gene>
    <name evidence="15" type="ORF">SAMN02745190_01919</name>
</gene>
<keyword evidence="5" id="KW-0540">Nuclease</keyword>
<dbReference type="PROSITE" id="PS51217">
    <property type="entry name" value="UVRD_HELICASE_CTER"/>
    <property type="match status" value="1"/>
</dbReference>
<dbReference type="GO" id="GO:0016887">
    <property type="term" value="F:ATP hydrolysis activity"/>
    <property type="evidence" value="ECO:0007669"/>
    <property type="project" value="RHEA"/>
</dbReference>
<evidence type="ECO:0000259" key="13">
    <source>
        <dbReference type="PROSITE" id="PS51198"/>
    </source>
</evidence>
<evidence type="ECO:0000313" key="15">
    <source>
        <dbReference type="EMBL" id="SHF12967.1"/>
    </source>
</evidence>
<dbReference type="PANTHER" id="PTHR11070:SF2">
    <property type="entry name" value="ATP-DEPENDENT DNA HELICASE SRS2"/>
    <property type="match status" value="1"/>
</dbReference>
<comment type="catalytic activity">
    <reaction evidence="11">
        <text>ATP + H2O = ADP + phosphate + H(+)</text>
        <dbReference type="Rhea" id="RHEA:13065"/>
        <dbReference type="ChEBI" id="CHEBI:15377"/>
        <dbReference type="ChEBI" id="CHEBI:15378"/>
        <dbReference type="ChEBI" id="CHEBI:30616"/>
        <dbReference type="ChEBI" id="CHEBI:43474"/>
        <dbReference type="ChEBI" id="CHEBI:456216"/>
        <dbReference type="EC" id="5.6.2.4"/>
    </reaction>
</comment>
<evidence type="ECO:0000256" key="2">
    <source>
        <dbReference type="ARBA" id="ARBA00022741"/>
    </source>
</evidence>
<dbReference type="PANTHER" id="PTHR11070">
    <property type="entry name" value="UVRD / RECB / PCRA DNA HELICASE FAMILY MEMBER"/>
    <property type="match status" value="1"/>
</dbReference>
<dbReference type="GO" id="GO:0004527">
    <property type="term" value="F:exonuclease activity"/>
    <property type="evidence" value="ECO:0007669"/>
    <property type="project" value="UniProtKB-KW"/>
</dbReference>
<keyword evidence="16" id="KW-1185">Reference proteome</keyword>
<evidence type="ECO:0000256" key="6">
    <source>
        <dbReference type="ARBA" id="ARBA00022840"/>
    </source>
</evidence>
<dbReference type="GO" id="GO:0005829">
    <property type="term" value="C:cytosol"/>
    <property type="evidence" value="ECO:0007669"/>
    <property type="project" value="TreeGrafter"/>
</dbReference>
<dbReference type="GO" id="GO:0000725">
    <property type="term" value="P:recombinational repair"/>
    <property type="evidence" value="ECO:0007669"/>
    <property type="project" value="TreeGrafter"/>
</dbReference>
<dbReference type="InterPro" id="IPR013986">
    <property type="entry name" value="DExx_box_DNA_helicase_dom_sf"/>
</dbReference>
<dbReference type="Gene3D" id="3.40.50.300">
    <property type="entry name" value="P-loop containing nucleotide triphosphate hydrolases"/>
    <property type="match status" value="3"/>
</dbReference>
<evidence type="ECO:0000256" key="1">
    <source>
        <dbReference type="ARBA" id="ARBA00009922"/>
    </source>
</evidence>
<dbReference type="Gene3D" id="3.30.420.10">
    <property type="entry name" value="Ribonuclease H-like superfamily/Ribonuclease H"/>
    <property type="match status" value="1"/>
</dbReference>
<dbReference type="EC" id="5.6.2.4" evidence="10"/>
<evidence type="ECO:0000256" key="3">
    <source>
        <dbReference type="ARBA" id="ARBA00022801"/>
    </source>
</evidence>
<keyword evidence="2 12" id="KW-0547">Nucleotide-binding</keyword>
<evidence type="ECO:0000259" key="14">
    <source>
        <dbReference type="PROSITE" id="PS51217"/>
    </source>
</evidence>
<feature type="domain" description="UvrD-like helicase C-terminal" evidence="14">
    <location>
        <begin position="320"/>
        <end position="786"/>
    </location>
</feature>
<dbReference type="PROSITE" id="PS51198">
    <property type="entry name" value="UVRD_HELICASE_ATP_BIND"/>
    <property type="match status" value="1"/>
</dbReference>
<dbReference type="Pfam" id="PF00580">
    <property type="entry name" value="UvrD-helicase"/>
    <property type="match status" value="1"/>
</dbReference>
<dbReference type="GO" id="GO:0043138">
    <property type="term" value="F:3'-5' DNA helicase activity"/>
    <property type="evidence" value="ECO:0007669"/>
    <property type="project" value="UniProtKB-EC"/>
</dbReference>
<evidence type="ECO:0000256" key="12">
    <source>
        <dbReference type="PROSITE-ProRule" id="PRU00560"/>
    </source>
</evidence>
<dbReference type="Proteomes" id="UP000184404">
    <property type="component" value="Unassembled WGS sequence"/>
</dbReference>
<comment type="catalytic activity">
    <reaction evidence="9">
        <text>Couples ATP hydrolysis with the unwinding of duplex DNA by translocating in the 3'-5' direction.</text>
        <dbReference type="EC" id="5.6.2.4"/>
    </reaction>
</comment>
<dbReference type="AlphaFoldDB" id="A0A1M4Z591"/>
<feature type="domain" description="UvrD-like helicase ATP-binding" evidence="13">
    <location>
        <begin position="8"/>
        <end position="315"/>
    </location>
</feature>
<protein>
    <recommendedName>
        <fullName evidence="10">DNA 3'-5' helicase</fullName>
        <ecNumber evidence="10">5.6.2.4</ecNumber>
    </recommendedName>
</protein>
<name>A0A1M4Z591_9FIRM</name>
<accession>A0A1M4Z591</accession>
<dbReference type="InterPro" id="IPR014017">
    <property type="entry name" value="DNA_helicase_UvrD-like_C"/>
</dbReference>
<dbReference type="InterPro" id="IPR013520">
    <property type="entry name" value="Ribonucl_H"/>
</dbReference>
<dbReference type="GO" id="GO:0033202">
    <property type="term" value="C:DNA helicase complex"/>
    <property type="evidence" value="ECO:0007669"/>
    <property type="project" value="TreeGrafter"/>
</dbReference>
<dbReference type="InterPro" id="IPR027417">
    <property type="entry name" value="P-loop_NTPase"/>
</dbReference>
<dbReference type="GO" id="GO:0005524">
    <property type="term" value="F:ATP binding"/>
    <property type="evidence" value="ECO:0007669"/>
    <property type="project" value="UniProtKB-UniRule"/>
</dbReference>
<dbReference type="InterPro" id="IPR000212">
    <property type="entry name" value="DNA_helicase_UvrD/REP"/>
</dbReference>
<keyword evidence="8" id="KW-0413">Isomerase</keyword>
<dbReference type="GO" id="GO:0003677">
    <property type="term" value="F:DNA binding"/>
    <property type="evidence" value="ECO:0007669"/>
    <property type="project" value="UniProtKB-KW"/>
</dbReference>
<dbReference type="CDD" id="cd06127">
    <property type="entry name" value="DEDDh"/>
    <property type="match status" value="1"/>
</dbReference>
<dbReference type="FunFam" id="3.30.420.10:FF:000045">
    <property type="entry name" value="3'-5' exonuclease DinG"/>
    <property type="match status" value="1"/>
</dbReference>
<organism evidence="15 16">
    <name type="scientific">Schwartzia succinivorans DSM 10502</name>
    <dbReference type="NCBI Taxonomy" id="1123243"/>
    <lineage>
        <taxon>Bacteria</taxon>
        <taxon>Bacillati</taxon>
        <taxon>Bacillota</taxon>
        <taxon>Negativicutes</taxon>
        <taxon>Selenomonadales</taxon>
        <taxon>Selenomonadaceae</taxon>
        <taxon>Schwartzia</taxon>
    </lineage>
</organism>
<dbReference type="SUPFAM" id="SSF53098">
    <property type="entry name" value="Ribonuclease H-like"/>
    <property type="match status" value="1"/>
</dbReference>
<dbReference type="RefSeq" id="WP_072935999.1">
    <property type="nucleotide sequence ID" value="NZ_FQUG01000007.1"/>
</dbReference>
<keyword evidence="4 12" id="KW-0347">Helicase</keyword>
<evidence type="ECO:0000313" key="16">
    <source>
        <dbReference type="Proteomes" id="UP000184404"/>
    </source>
</evidence>
<dbReference type="InterPro" id="IPR036397">
    <property type="entry name" value="RNaseH_sf"/>
</dbReference>
<dbReference type="InterPro" id="IPR014016">
    <property type="entry name" value="UvrD-like_ATP-bd"/>
</dbReference>
<dbReference type="Pfam" id="PF00929">
    <property type="entry name" value="RNase_T"/>
    <property type="match status" value="1"/>
</dbReference>